<evidence type="ECO:0000256" key="1">
    <source>
        <dbReference type="SAM" id="MobiDB-lite"/>
    </source>
</evidence>
<keyword evidence="4" id="KW-1185">Reference proteome</keyword>
<name>A0A150GH30_GONPE</name>
<dbReference type="Proteomes" id="UP000075714">
    <property type="component" value="Unassembled WGS sequence"/>
</dbReference>
<feature type="domain" description="MBTPS1 fourth" evidence="2">
    <location>
        <begin position="1"/>
        <end position="128"/>
    </location>
</feature>
<dbReference type="InterPro" id="IPR057032">
    <property type="entry name" value="MBTPS1_4th"/>
</dbReference>
<gene>
    <name evidence="3" type="ORF">GPECTOR_23g79</name>
</gene>
<dbReference type="Pfam" id="PF23090">
    <property type="entry name" value="MBTPS1_4th"/>
    <property type="match status" value="1"/>
</dbReference>
<organism evidence="3 4">
    <name type="scientific">Gonium pectorale</name>
    <name type="common">Green alga</name>
    <dbReference type="NCBI Taxonomy" id="33097"/>
    <lineage>
        <taxon>Eukaryota</taxon>
        <taxon>Viridiplantae</taxon>
        <taxon>Chlorophyta</taxon>
        <taxon>core chlorophytes</taxon>
        <taxon>Chlorophyceae</taxon>
        <taxon>CS clade</taxon>
        <taxon>Chlamydomonadales</taxon>
        <taxon>Volvocaceae</taxon>
        <taxon>Gonium</taxon>
    </lineage>
</organism>
<dbReference type="AlphaFoldDB" id="A0A150GH30"/>
<reference evidence="4" key="1">
    <citation type="journal article" date="2016" name="Nat. Commun.">
        <title>The Gonium pectorale genome demonstrates co-option of cell cycle regulation during the evolution of multicellularity.</title>
        <authorList>
            <person name="Hanschen E.R."/>
            <person name="Marriage T.N."/>
            <person name="Ferris P.J."/>
            <person name="Hamaji T."/>
            <person name="Toyoda A."/>
            <person name="Fujiyama A."/>
            <person name="Neme R."/>
            <person name="Noguchi H."/>
            <person name="Minakuchi Y."/>
            <person name="Suzuki M."/>
            <person name="Kawai-Toyooka H."/>
            <person name="Smith D.R."/>
            <person name="Sparks H."/>
            <person name="Anderson J."/>
            <person name="Bakaric R."/>
            <person name="Luria V."/>
            <person name="Karger A."/>
            <person name="Kirschner M.W."/>
            <person name="Durand P.M."/>
            <person name="Michod R.E."/>
            <person name="Nozaki H."/>
            <person name="Olson B.J."/>
        </authorList>
    </citation>
    <scope>NUCLEOTIDE SEQUENCE [LARGE SCALE GENOMIC DNA]</scope>
    <source>
        <strain evidence="4">NIES-2863</strain>
    </source>
</reference>
<evidence type="ECO:0000259" key="2">
    <source>
        <dbReference type="Pfam" id="PF23090"/>
    </source>
</evidence>
<comment type="caution">
    <text evidence="3">The sequence shown here is derived from an EMBL/GenBank/DDBJ whole genome shotgun (WGS) entry which is preliminary data.</text>
</comment>
<protein>
    <recommendedName>
        <fullName evidence="2">MBTPS1 fourth domain-containing protein</fullName>
    </recommendedName>
</protein>
<feature type="region of interest" description="Disordered" evidence="1">
    <location>
        <begin position="200"/>
        <end position="258"/>
    </location>
</feature>
<accession>A0A150GH30</accession>
<feature type="compositionally biased region" description="Low complexity" evidence="1">
    <location>
        <begin position="210"/>
        <end position="224"/>
    </location>
</feature>
<evidence type="ECO:0000313" key="4">
    <source>
        <dbReference type="Proteomes" id="UP000075714"/>
    </source>
</evidence>
<evidence type="ECO:0000313" key="3">
    <source>
        <dbReference type="EMBL" id="KXZ49151.1"/>
    </source>
</evidence>
<sequence length="270" mass="27847">MRFFDDNTRSWWTPATGGANVPALNDLLAPFGLGLGDAVVHGTAAIAGMRVTLSYGVDVAKVPAGGWLHKATLSDAARKGSHPSSHGFLGAVTHGSAGGHVAVFSDSNCLDRSHMTSNCYDLVTRLLGRLLDGEAVPGLLDDDAKLSAPYVTPAFNASPPARRPASSYNFTEVSYVLRNPGTPVCFPNAACEKLPDHPHCRPIAPPPPEAASKSAAEAAAEAARPLPPPPATAPTQSLAEGTPPAGSRYASDSPVPVPWGAEEAVCWGSA</sequence>
<dbReference type="EMBL" id="LSYV01000024">
    <property type="protein sequence ID" value="KXZ49151.1"/>
    <property type="molecule type" value="Genomic_DNA"/>
</dbReference>
<dbReference type="OrthoDB" id="1740355at2759"/>
<dbReference type="STRING" id="33097.A0A150GH30"/>
<proteinExistence type="predicted"/>